<keyword evidence="8" id="KW-0862">Zinc</keyword>
<dbReference type="InterPro" id="IPR017907">
    <property type="entry name" value="Znf_RING_CS"/>
</dbReference>
<dbReference type="Gene3D" id="2.120.10.30">
    <property type="entry name" value="TolB, C-terminal domain"/>
    <property type="match status" value="2"/>
</dbReference>
<dbReference type="SUPFAM" id="SSF101898">
    <property type="entry name" value="NHL repeat"/>
    <property type="match status" value="1"/>
</dbReference>
<dbReference type="PROSITE" id="PS50089">
    <property type="entry name" value="ZF_RING_2"/>
    <property type="match status" value="1"/>
</dbReference>
<gene>
    <name evidence="13" type="ORF">BRAFLDRAFT_99973</name>
</gene>
<dbReference type="InterPro" id="IPR050952">
    <property type="entry name" value="TRIM-NHL_E3_ligases"/>
</dbReference>
<accession>C3Y0P8</accession>
<evidence type="ECO:0000259" key="12">
    <source>
        <dbReference type="PROSITE" id="PS50119"/>
    </source>
</evidence>
<evidence type="ECO:0000256" key="5">
    <source>
        <dbReference type="ARBA" id="ARBA00022723"/>
    </source>
</evidence>
<dbReference type="InterPro" id="IPR001258">
    <property type="entry name" value="NHL_repeat"/>
</dbReference>
<comment type="similarity">
    <text evidence="2">Belongs to the TRIM/RBCC family.</text>
</comment>
<keyword evidence="7 9" id="KW-0863">Zinc-finger</keyword>
<sequence length="614" mass="68802">MASPQSSLGEQIREELSCSICLDLFSRPKVLPCMHTFCQDCLGDHARARQPFECPNCRLQVTLPTQGVPGLPDNHLVANLCERISKQVKLPVKTPDQSQTQPENKCIFHPWEELKLYCEQCQLSVCTECMGDHHAGHRTTTPKKASQERRAAIQELVSEGRNLLETYFTFLRSLRDKEKVLHKHRQQTDKNIYHNFNEMLQMLINMKDSLLSEVDQTHRQNMTAIEGQREMVLTQVAELAAVCDSAEDRLRQGGMDLPGQERSLTQVIGKYRTKAPLSLVPIQTRAAVFHPSDTRKLELGQVSFHSVRSPSISSVTSYTTGAMHNSEYNLQGDGEKDHHQFERTTFGGKGSEQGEFDRPFGVAVSEDGEIFVADRGNQRIQIFTLQGTFVSQFVTVISGGQNISPQNVAVDTEGNLWVVGNHGVADFAVLYTREGKVLTTIDLQQTRWSRGVAIDTRRNNIIVTQTMGEWGFCCGEVQVFRPDGKLVKTIGKDQGMKNPEYITVDSSGNILVSDCENSSVYVYDEDTNFLFSFGGEGSREGQLTYPRGICSDGSGNIVVADWGNSCVQLFDRRGRFLKHINTDIRQPWAVAMAPHGQLIVTDDTNNTVTIFPRY</sequence>
<dbReference type="EC" id="2.3.2.27" evidence="3"/>
<organism>
    <name type="scientific">Branchiostoma floridae</name>
    <name type="common">Florida lancelet</name>
    <name type="synonym">Amphioxus</name>
    <dbReference type="NCBI Taxonomy" id="7739"/>
    <lineage>
        <taxon>Eukaryota</taxon>
        <taxon>Metazoa</taxon>
        <taxon>Chordata</taxon>
        <taxon>Cephalochordata</taxon>
        <taxon>Leptocardii</taxon>
        <taxon>Amphioxiformes</taxon>
        <taxon>Branchiostomatidae</taxon>
        <taxon>Branchiostoma</taxon>
    </lineage>
</organism>
<keyword evidence="4" id="KW-0597">Phosphoprotein</keyword>
<name>C3Y0P8_BRAFL</name>
<evidence type="ECO:0000256" key="8">
    <source>
        <dbReference type="ARBA" id="ARBA00022833"/>
    </source>
</evidence>
<reference evidence="13" key="1">
    <citation type="journal article" date="2008" name="Nature">
        <title>The amphioxus genome and the evolution of the chordate karyotype.</title>
        <authorList>
            <consortium name="US DOE Joint Genome Institute (JGI-PGF)"/>
            <person name="Putnam N.H."/>
            <person name="Butts T."/>
            <person name="Ferrier D.E.K."/>
            <person name="Furlong R.F."/>
            <person name="Hellsten U."/>
            <person name="Kawashima T."/>
            <person name="Robinson-Rechavi M."/>
            <person name="Shoguchi E."/>
            <person name="Terry A."/>
            <person name="Yu J.-K."/>
            <person name="Benito-Gutierrez E.L."/>
            <person name="Dubchak I."/>
            <person name="Garcia-Fernandez J."/>
            <person name="Gibson-Brown J.J."/>
            <person name="Grigoriev I.V."/>
            <person name="Horton A.C."/>
            <person name="de Jong P.J."/>
            <person name="Jurka J."/>
            <person name="Kapitonov V.V."/>
            <person name="Kohara Y."/>
            <person name="Kuroki Y."/>
            <person name="Lindquist E."/>
            <person name="Lucas S."/>
            <person name="Osoegawa K."/>
            <person name="Pennacchio L.A."/>
            <person name="Salamov A.A."/>
            <person name="Satou Y."/>
            <person name="Sauka-Spengler T."/>
            <person name="Schmutz J."/>
            <person name="Shin-I T."/>
            <person name="Toyoda A."/>
            <person name="Bronner-Fraser M."/>
            <person name="Fujiyama A."/>
            <person name="Holland L.Z."/>
            <person name="Holland P.W.H."/>
            <person name="Satoh N."/>
            <person name="Rokhsar D.S."/>
        </authorList>
    </citation>
    <scope>NUCLEOTIDE SEQUENCE [LARGE SCALE GENOMIC DNA]</scope>
    <source>
        <strain evidence="13">S238N-H82</strain>
        <tissue evidence="13">Testes</tissue>
    </source>
</reference>
<dbReference type="InterPro" id="IPR027370">
    <property type="entry name" value="Znf-RING_euk"/>
</dbReference>
<dbReference type="SUPFAM" id="SSF57845">
    <property type="entry name" value="B-box zinc-binding domain"/>
    <property type="match status" value="1"/>
</dbReference>
<dbReference type="InParanoid" id="C3Y0P8"/>
<dbReference type="InterPro" id="IPR011042">
    <property type="entry name" value="6-blade_b-propeller_TolB-like"/>
</dbReference>
<evidence type="ECO:0000256" key="1">
    <source>
        <dbReference type="ARBA" id="ARBA00000900"/>
    </source>
</evidence>
<dbReference type="AlphaFoldDB" id="C3Y0P8"/>
<dbReference type="PROSITE" id="PS50119">
    <property type="entry name" value="ZF_BBOX"/>
    <property type="match status" value="1"/>
</dbReference>
<dbReference type="PROSITE" id="PS00518">
    <property type="entry name" value="ZF_RING_1"/>
    <property type="match status" value="1"/>
</dbReference>
<feature type="repeat" description="NHL" evidence="10">
    <location>
        <begin position="343"/>
        <end position="386"/>
    </location>
</feature>
<dbReference type="PROSITE" id="PS51125">
    <property type="entry name" value="NHL"/>
    <property type="match status" value="3"/>
</dbReference>
<evidence type="ECO:0000256" key="9">
    <source>
        <dbReference type="PROSITE-ProRule" id="PRU00024"/>
    </source>
</evidence>
<evidence type="ECO:0000256" key="6">
    <source>
        <dbReference type="ARBA" id="ARBA00022737"/>
    </source>
</evidence>
<dbReference type="SUPFAM" id="SSF57850">
    <property type="entry name" value="RING/U-box"/>
    <property type="match status" value="1"/>
</dbReference>
<comment type="catalytic activity">
    <reaction evidence="1">
        <text>S-ubiquitinyl-[E2 ubiquitin-conjugating enzyme]-L-cysteine + [acceptor protein]-L-lysine = [E2 ubiquitin-conjugating enzyme]-L-cysteine + N(6)-ubiquitinyl-[acceptor protein]-L-lysine.</text>
        <dbReference type="EC" id="2.3.2.27"/>
    </reaction>
</comment>
<proteinExistence type="inferred from homology"/>
<dbReference type="InterPro" id="IPR000315">
    <property type="entry name" value="Znf_B-box"/>
</dbReference>
<protein>
    <recommendedName>
        <fullName evidence="3">RING-type E3 ubiquitin transferase</fullName>
        <ecNumber evidence="3">2.3.2.27</ecNumber>
    </recommendedName>
</protein>
<feature type="repeat" description="NHL" evidence="10">
    <location>
        <begin position="484"/>
        <end position="526"/>
    </location>
</feature>
<feature type="domain" description="RING-type" evidence="11">
    <location>
        <begin position="18"/>
        <end position="58"/>
    </location>
</feature>
<evidence type="ECO:0000256" key="2">
    <source>
        <dbReference type="ARBA" id="ARBA00008518"/>
    </source>
</evidence>
<feature type="domain" description="B box-type" evidence="12">
    <location>
        <begin position="101"/>
        <end position="142"/>
    </location>
</feature>
<dbReference type="Gene3D" id="3.30.40.10">
    <property type="entry name" value="Zinc/RING finger domain, C3HC4 (zinc finger)"/>
    <property type="match status" value="1"/>
</dbReference>
<dbReference type="FunFam" id="2.40.10.500:FF:000001">
    <property type="entry name" value="tripartite motif-containing protein 3-like"/>
    <property type="match status" value="1"/>
</dbReference>
<dbReference type="Pfam" id="PF00643">
    <property type="entry name" value="zf-B_box"/>
    <property type="match status" value="1"/>
</dbReference>
<dbReference type="SMART" id="SM00184">
    <property type="entry name" value="RING"/>
    <property type="match status" value="1"/>
</dbReference>
<dbReference type="CDD" id="cd05819">
    <property type="entry name" value="NHL"/>
    <property type="match status" value="1"/>
</dbReference>
<evidence type="ECO:0000256" key="10">
    <source>
        <dbReference type="PROSITE-ProRule" id="PRU00504"/>
    </source>
</evidence>
<feature type="repeat" description="NHL" evidence="10">
    <location>
        <begin position="530"/>
        <end position="573"/>
    </location>
</feature>
<evidence type="ECO:0000313" key="13">
    <source>
        <dbReference type="EMBL" id="EEN66031.1"/>
    </source>
</evidence>
<dbReference type="PANTHER" id="PTHR24104">
    <property type="entry name" value="E3 UBIQUITIN-PROTEIN LIGASE NHLRC1-RELATED"/>
    <property type="match status" value="1"/>
</dbReference>
<dbReference type="GO" id="GO:0061630">
    <property type="term" value="F:ubiquitin protein ligase activity"/>
    <property type="evidence" value="ECO:0007669"/>
    <property type="project" value="UniProtKB-EC"/>
</dbReference>
<evidence type="ECO:0000256" key="4">
    <source>
        <dbReference type="ARBA" id="ARBA00022553"/>
    </source>
</evidence>
<dbReference type="eggNOG" id="KOG2177">
    <property type="taxonomic scope" value="Eukaryota"/>
</dbReference>
<dbReference type="FunFam" id="2.120.10.30:FF:000064">
    <property type="entry name" value="Uncharacterized protein"/>
    <property type="match status" value="1"/>
</dbReference>
<evidence type="ECO:0000256" key="3">
    <source>
        <dbReference type="ARBA" id="ARBA00012483"/>
    </source>
</evidence>
<dbReference type="SMART" id="SM00336">
    <property type="entry name" value="BBOX"/>
    <property type="match status" value="1"/>
</dbReference>
<dbReference type="GO" id="GO:0008270">
    <property type="term" value="F:zinc ion binding"/>
    <property type="evidence" value="ECO:0007669"/>
    <property type="project" value="UniProtKB-KW"/>
</dbReference>
<dbReference type="Gene3D" id="3.30.160.60">
    <property type="entry name" value="Classic Zinc Finger"/>
    <property type="match status" value="1"/>
</dbReference>
<dbReference type="InterPro" id="IPR013083">
    <property type="entry name" value="Znf_RING/FYVE/PHD"/>
</dbReference>
<dbReference type="PANTHER" id="PTHR24104:SF50">
    <property type="entry name" value="SMP-30_GLUCONOLACTONASE_LRE-LIKE REGION DOMAIN-CONTAINING PROTEIN"/>
    <property type="match status" value="1"/>
</dbReference>
<keyword evidence="6" id="KW-0677">Repeat</keyword>
<evidence type="ECO:0000259" key="11">
    <source>
        <dbReference type="PROSITE" id="PS50089"/>
    </source>
</evidence>
<dbReference type="Pfam" id="PF01436">
    <property type="entry name" value="NHL"/>
    <property type="match status" value="2"/>
</dbReference>
<dbReference type="Pfam" id="PF13445">
    <property type="entry name" value="zf-RING_UBOX"/>
    <property type="match status" value="1"/>
</dbReference>
<evidence type="ECO:0000256" key="7">
    <source>
        <dbReference type="ARBA" id="ARBA00022771"/>
    </source>
</evidence>
<keyword evidence="5" id="KW-0479">Metal-binding</keyword>
<dbReference type="EMBL" id="GG666479">
    <property type="protein sequence ID" value="EEN66031.1"/>
    <property type="molecule type" value="Genomic_DNA"/>
</dbReference>
<dbReference type="InterPro" id="IPR001841">
    <property type="entry name" value="Znf_RING"/>
</dbReference>